<keyword evidence="2" id="KW-1185">Reference proteome</keyword>
<dbReference type="GeneID" id="54998054"/>
<evidence type="ECO:0000313" key="1">
    <source>
        <dbReference type="EMBL" id="AXH70451.1"/>
    </source>
</evidence>
<accession>A0A345MIS0</accession>
<evidence type="ECO:0000313" key="2">
    <source>
        <dbReference type="Proteomes" id="UP000257597"/>
    </source>
</evidence>
<dbReference type="KEGG" id="vg:54998054"/>
<reference evidence="2" key="1">
    <citation type="submission" date="2018-07" db="EMBL/GenBank/DDBJ databases">
        <authorList>
            <person name="Quirk P.G."/>
            <person name="Krulwich T.A."/>
        </authorList>
    </citation>
    <scope>NUCLEOTIDE SEQUENCE [LARGE SCALE GENOMIC DNA]</scope>
</reference>
<name>A0A345MIS0_9CAUD</name>
<sequence>MSAPLVTGQAEDVLDPAILGYRRLARHLLQVRDEDLATGGPFRYTRVPAELDDLDALIPVLDIIAPGTRGREFATVDGTDGATWIGPIEDWRPENHVRPYSIGSHI</sequence>
<organism evidence="1 2">
    <name type="scientific">Gordonia phage Daredevil</name>
    <dbReference type="NCBI Taxonomy" id="2283286"/>
    <lineage>
        <taxon>Viruses</taxon>
        <taxon>Duplodnaviria</taxon>
        <taxon>Heunggongvirae</taxon>
        <taxon>Uroviricota</taxon>
        <taxon>Caudoviricetes</taxon>
        <taxon>Daredevilvirus</taxon>
        <taxon>Daredevilvirus daredevil</taxon>
    </lineage>
</organism>
<gene>
    <name evidence="1" type="primary">64</name>
    <name evidence="1" type="ORF">SEA_DAREDEVIL_64</name>
</gene>
<dbReference type="Proteomes" id="UP000257597">
    <property type="component" value="Segment"/>
</dbReference>
<proteinExistence type="predicted"/>
<protein>
    <submittedName>
        <fullName evidence="1">Uncharacterized protein</fullName>
    </submittedName>
</protein>
<dbReference type="EMBL" id="MH590603">
    <property type="protein sequence ID" value="AXH70451.1"/>
    <property type="molecule type" value="Genomic_DNA"/>
</dbReference>
<dbReference type="RefSeq" id="YP_009807178.1">
    <property type="nucleotide sequence ID" value="NC_048021.1"/>
</dbReference>